<evidence type="ECO:0000256" key="3">
    <source>
        <dbReference type="ARBA" id="ARBA00022473"/>
    </source>
</evidence>
<evidence type="ECO:0000256" key="6">
    <source>
        <dbReference type="ARBA" id="ARBA00022604"/>
    </source>
</evidence>
<feature type="region of interest" description="Disordered" evidence="13">
    <location>
        <begin position="421"/>
        <end position="445"/>
    </location>
</feature>
<evidence type="ECO:0000313" key="17">
    <source>
        <dbReference type="Proteomes" id="UP000054776"/>
    </source>
</evidence>
<dbReference type="Pfam" id="PF00250">
    <property type="entry name" value="Forkhead"/>
    <property type="match status" value="1"/>
</dbReference>
<dbReference type="PANTHER" id="PTHR45767">
    <property type="entry name" value="FORKHEAD BOX PROTEIN O"/>
    <property type="match status" value="1"/>
</dbReference>
<dbReference type="AlphaFoldDB" id="A0A0V1AZU3"/>
<dbReference type="Proteomes" id="UP000054776">
    <property type="component" value="Unassembled WGS sequence"/>
</dbReference>
<dbReference type="OrthoDB" id="5954824at2759"/>
<keyword evidence="5" id="KW-0597">Phosphoprotein</keyword>
<keyword evidence="6" id="KW-0341">Growth regulation</keyword>
<keyword evidence="3" id="KW-0217">Developmental protein</keyword>
<dbReference type="GO" id="GO:0000978">
    <property type="term" value="F:RNA polymerase II cis-regulatory region sequence-specific DNA binding"/>
    <property type="evidence" value="ECO:0007669"/>
    <property type="project" value="TreeGrafter"/>
</dbReference>
<organism evidence="16 17">
    <name type="scientific">Trichinella spiralis</name>
    <name type="common">Trichina worm</name>
    <dbReference type="NCBI Taxonomy" id="6334"/>
    <lineage>
        <taxon>Eukaryota</taxon>
        <taxon>Metazoa</taxon>
        <taxon>Ecdysozoa</taxon>
        <taxon>Nematoda</taxon>
        <taxon>Enoplea</taxon>
        <taxon>Dorylaimia</taxon>
        <taxon>Trichinellida</taxon>
        <taxon>Trichinellidae</taxon>
        <taxon>Trichinella</taxon>
    </lineage>
</organism>
<dbReference type="Gene3D" id="1.10.10.10">
    <property type="entry name" value="Winged helix-like DNA-binding domain superfamily/Winged helix DNA-binding domain"/>
    <property type="match status" value="1"/>
</dbReference>
<feature type="DNA-binding region" description="Fork-head" evidence="12">
    <location>
        <begin position="303"/>
        <end position="396"/>
    </location>
</feature>
<evidence type="ECO:0000256" key="13">
    <source>
        <dbReference type="SAM" id="MobiDB-lite"/>
    </source>
</evidence>
<evidence type="ECO:0000256" key="1">
    <source>
        <dbReference type="ARBA" id="ARBA00004123"/>
    </source>
</evidence>
<keyword evidence="8 12" id="KW-0238">DNA-binding</keyword>
<feature type="compositionally biased region" description="Polar residues" evidence="13">
    <location>
        <begin position="274"/>
        <end position="287"/>
    </location>
</feature>
<dbReference type="SUPFAM" id="SSF46785">
    <property type="entry name" value="Winged helix' DNA-binding domain"/>
    <property type="match status" value="1"/>
</dbReference>
<evidence type="ECO:0000256" key="2">
    <source>
        <dbReference type="ARBA" id="ARBA00004496"/>
    </source>
</evidence>
<evidence type="ECO:0000256" key="12">
    <source>
        <dbReference type="PROSITE-ProRule" id="PRU00089"/>
    </source>
</evidence>
<feature type="region of interest" description="Disordered" evidence="13">
    <location>
        <begin position="496"/>
        <end position="525"/>
    </location>
</feature>
<reference evidence="16 17" key="1">
    <citation type="submission" date="2015-01" db="EMBL/GenBank/DDBJ databases">
        <title>Evolution of Trichinella species and genotypes.</title>
        <authorList>
            <person name="Korhonen P.K."/>
            <person name="Edoardo P."/>
            <person name="Giuseppe L.R."/>
            <person name="Gasser R.B."/>
        </authorList>
    </citation>
    <scope>NUCLEOTIDE SEQUENCE [LARGE SCALE GENOMIC DNA]</scope>
    <source>
        <strain evidence="16">ISS3</strain>
    </source>
</reference>
<keyword evidence="9" id="KW-0804">Transcription</keyword>
<dbReference type="GO" id="GO:0008340">
    <property type="term" value="P:determination of adult lifespan"/>
    <property type="evidence" value="ECO:0007669"/>
    <property type="project" value="UniProtKB-ARBA"/>
</dbReference>
<evidence type="ECO:0000256" key="4">
    <source>
        <dbReference type="ARBA" id="ARBA00022490"/>
    </source>
</evidence>
<dbReference type="FunFam" id="1.10.10.10:FF:000032">
    <property type="entry name" value="Forkhead box protein O4"/>
    <property type="match status" value="1"/>
</dbReference>
<gene>
    <name evidence="16" type="primary">foxo</name>
    <name evidence="16" type="ORF">T01_15320</name>
</gene>
<evidence type="ECO:0000256" key="11">
    <source>
        <dbReference type="ARBA" id="ARBA00039893"/>
    </source>
</evidence>
<dbReference type="InterPro" id="IPR036390">
    <property type="entry name" value="WH_DNA-bd_sf"/>
</dbReference>
<protein>
    <recommendedName>
        <fullName evidence="11">Forkhead box protein O</fullName>
    </recommendedName>
</protein>
<dbReference type="InterPro" id="IPR030456">
    <property type="entry name" value="TF_fork_head_CS_2"/>
</dbReference>
<keyword evidence="4" id="KW-0963">Cytoplasm</keyword>
<dbReference type="InParanoid" id="A0A0V1AZU3"/>
<feature type="chain" id="PRO_5006874788" description="Forkhead box protein O" evidence="14">
    <location>
        <begin position="18"/>
        <end position="784"/>
    </location>
</feature>
<dbReference type="GO" id="GO:0005737">
    <property type="term" value="C:cytoplasm"/>
    <property type="evidence" value="ECO:0007669"/>
    <property type="project" value="UniProtKB-SubCell"/>
</dbReference>
<accession>A0A0V1AZU3</accession>
<evidence type="ECO:0000256" key="9">
    <source>
        <dbReference type="ARBA" id="ARBA00023163"/>
    </source>
</evidence>
<dbReference type="GO" id="GO:0034599">
    <property type="term" value="P:cellular response to oxidative stress"/>
    <property type="evidence" value="ECO:0007669"/>
    <property type="project" value="UniProtKB-ARBA"/>
</dbReference>
<dbReference type="GO" id="GO:0010883">
    <property type="term" value="P:regulation of lipid storage"/>
    <property type="evidence" value="ECO:0007669"/>
    <property type="project" value="UniProtKB-ARBA"/>
</dbReference>
<feature type="region of interest" description="Disordered" evidence="13">
    <location>
        <begin position="534"/>
        <end position="553"/>
    </location>
</feature>
<feature type="signal peptide" evidence="14">
    <location>
        <begin position="1"/>
        <end position="17"/>
    </location>
</feature>
<dbReference type="eggNOG" id="KOG2294">
    <property type="taxonomic scope" value="Eukaryota"/>
</dbReference>
<name>A0A0V1AZU3_TRISP</name>
<feature type="compositionally biased region" description="Low complexity" evidence="13">
    <location>
        <begin position="433"/>
        <end position="445"/>
    </location>
</feature>
<evidence type="ECO:0000256" key="14">
    <source>
        <dbReference type="SAM" id="SignalP"/>
    </source>
</evidence>
<keyword evidence="14" id="KW-0732">Signal</keyword>
<keyword evidence="7" id="KW-0805">Transcription regulation</keyword>
<evidence type="ECO:0000256" key="10">
    <source>
        <dbReference type="ARBA" id="ARBA00023242"/>
    </source>
</evidence>
<dbReference type="GO" id="GO:0040015">
    <property type="term" value="P:negative regulation of multicellular organism growth"/>
    <property type="evidence" value="ECO:0007669"/>
    <property type="project" value="UniProtKB-ARBA"/>
</dbReference>
<dbReference type="Pfam" id="PF16676">
    <property type="entry name" value="FOXO-TAD"/>
    <property type="match status" value="1"/>
</dbReference>
<dbReference type="GO" id="GO:0005634">
    <property type="term" value="C:nucleus"/>
    <property type="evidence" value="ECO:0007669"/>
    <property type="project" value="UniProtKB-SubCell"/>
</dbReference>
<dbReference type="GO" id="GO:0050778">
    <property type="term" value="P:positive regulation of immune response"/>
    <property type="evidence" value="ECO:0007669"/>
    <property type="project" value="UniProtKB-ARBA"/>
</dbReference>
<feature type="region of interest" description="Disordered" evidence="13">
    <location>
        <begin position="380"/>
        <end position="402"/>
    </location>
</feature>
<comment type="caution">
    <text evidence="16">The sequence shown here is derived from an EMBL/GenBank/DDBJ whole genome shotgun (WGS) entry which is preliminary data.</text>
</comment>
<dbReference type="InterPro" id="IPR036388">
    <property type="entry name" value="WH-like_DNA-bd_sf"/>
</dbReference>
<dbReference type="CDD" id="cd20032">
    <property type="entry name" value="FH_FOXO"/>
    <property type="match status" value="1"/>
</dbReference>
<evidence type="ECO:0000256" key="7">
    <source>
        <dbReference type="ARBA" id="ARBA00023015"/>
    </source>
</evidence>
<dbReference type="InterPro" id="IPR001766">
    <property type="entry name" value="Fork_head_dom"/>
</dbReference>
<comment type="subcellular location">
    <subcellularLocation>
        <location evidence="2">Cytoplasm</location>
    </subcellularLocation>
    <subcellularLocation>
        <location evidence="1 12">Nucleus</location>
    </subcellularLocation>
</comment>
<evidence type="ECO:0000256" key="5">
    <source>
        <dbReference type="ARBA" id="ARBA00022553"/>
    </source>
</evidence>
<feature type="domain" description="Fork-head" evidence="15">
    <location>
        <begin position="303"/>
        <end position="396"/>
    </location>
</feature>
<evidence type="ECO:0000256" key="8">
    <source>
        <dbReference type="ARBA" id="ARBA00023125"/>
    </source>
</evidence>
<keyword evidence="17" id="KW-1185">Reference proteome</keyword>
<dbReference type="InterPro" id="IPR032067">
    <property type="entry name" value="FOXO-TAD"/>
</dbReference>
<dbReference type="PROSITE" id="PS00658">
    <property type="entry name" value="FORK_HEAD_2"/>
    <property type="match status" value="1"/>
</dbReference>
<dbReference type="GO" id="GO:0001228">
    <property type="term" value="F:DNA-binding transcription activator activity, RNA polymerase II-specific"/>
    <property type="evidence" value="ECO:0007669"/>
    <property type="project" value="UniProtKB-ARBA"/>
</dbReference>
<dbReference type="GO" id="GO:0008286">
    <property type="term" value="P:insulin receptor signaling pathway"/>
    <property type="evidence" value="ECO:0007669"/>
    <property type="project" value="UniProtKB-ARBA"/>
</dbReference>
<dbReference type="GO" id="GO:0031349">
    <property type="term" value="P:positive regulation of defense response"/>
    <property type="evidence" value="ECO:0007669"/>
    <property type="project" value="UniProtKB-ARBA"/>
</dbReference>
<dbReference type="EMBL" id="JYDH01000145">
    <property type="protein sequence ID" value="KRY30310.1"/>
    <property type="molecule type" value="Genomic_DNA"/>
</dbReference>
<evidence type="ECO:0000313" key="16">
    <source>
        <dbReference type="EMBL" id="KRY30310.1"/>
    </source>
</evidence>
<dbReference type="SMART" id="SM00339">
    <property type="entry name" value="FH"/>
    <property type="match status" value="1"/>
</dbReference>
<keyword evidence="10 12" id="KW-0539">Nucleus</keyword>
<dbReference type="STRING" id="6334.A0A0V1AZU3"/>
<proteinExistence type="predicted"/>
<dbReference type="PANTHER" id="PTHR45767:SF2">
    <property type="entry name" value="FORKHEAD BOX PROTEIN O"/>
    <property type="match status" value="1"/>
</dbReference>
<dbReference type="GO" id="GO:0009896">
    <property type="term" value="P:positive regulation of catabolic process"/>
    <property type="evidence" value="ECO:0007669"/>
    <property type="project" value="UniProtKB-ARBA"/>
</dbReference>
<feature type="region of interest" description="Disordered" evidence="13">
    <location>
        <begin position="248"/>
        <end position="301"/>
    </location>
</feature>
<dbReference type="PROSITE" id="PS50039">
    <property type="entry name" value="FORK_HEAD_3"/>
    <property type="match status" value="1"/>
</dbReference>
<sequence>MAILCCIIALQLIVQLARTPLKIVHCDCTNPLYGNFNYRTVRQPDLCAHGWLTRRTITTYTICYSNGAQVRCELSSSDGNFSSESVAQSAGSCVAVCVALERLSWLFGWACRFVQFGVALCGALVGCIAIVSACRARLIDLPSRRRAKVATFGCAHTRAHTFTQDCQNHSMTSTSASSSTSSGRGDDLLRATLGDLFLKSKITCNVSSPVPDGDDFDPLPRDRCNSWPLQKAHGEFAHHTSPLIHEEIPEEGSDTGSNQDLPASRVPVHGSSEVLGSTLNTNPSSSVGEFPPGKRSSSRRNAWGNLSYADLITQAIMSTPEKRLTLSQIYDWMVKNVPYFRDKGDSNSSAGWKNSIRHNLSLHSRFMRIQNEGPGKSSWWVIDPDAKPGKSSRRRAGSMEISKKLEKKRGRVRKKMEELRTVNGVNTSDPAMSTLSPSSESSDLFDSGSMMPFNLSPANDFRNRSNSAVSSYSVGAAGPCLSPKFESRFDDWQDDVPCSTDPSYPSDLLESMSHSMSLTEPPPYPSAQAAQSFMYGEEEPTSTSRLHNGSGSGAATKYMVVSQQQQQQQRGRPIANAFSVKGATSQQLTTASNGQVVYQQQQQQHMKSEPPPYRDMYSPAVSTASQGLAGNNNRMLRQVLQKSSGAGSVLMSQNSRPLLMTDLAPMRHHQQPQHGVNAQHMHQHQPTMLQQMMQDRHAMMHEFPLCSPLLSGSAAAAAAAAAAGHMVNSYSSLPSTAHSNGQLPTELSEMMYDSEIQCDIDQVIRHELNIAGNLDFSVDNFGNI</sequence>
<evidence type="ECO:0000259" key="15">
    <source>
        <dbReference type="PROSITE" id="PS50039"/>
    </source>
</evidence>
<dbReference type="GO" id="GO:0042594">
    <property type="term" value="P:response to starvation"/>
    <property type="evidence" value="ECO:0007669"/>
    <property type="project" value="UniProtKB-ARBA"/>
</dbReference>
<dbReference type="PRINTS" id="PR00053">
    <property type="entry name" value="FORKHEAD"/>
</dbReference>